<dbReference type="PANTHER" id="PTHR36203">
    <property type="entry name" value="ASCORBATE-SPECIFIC PTS SYSTEM EIIA COMPONENT"/>
    <property type="match status" value="1"/>
</dbReference>
<dbReference type="AlphaFoldDB" id="A0A1T5MAG9"/>
<dbReference type="InterPro" id="IPR051351">
    <property type="entry name" value="Ascorbate-PTS_EIIA_comp"/>
</dbReference>
<name>A0A1T5MAG9_9FIRM</name>
<evidence type="ECO:0000313" key="12">
    <source>
        <dbReference type="EMBL" id="SKC84859.1"/>
    </source>
</evidence>
<dbReference type="GO" id="GO:0005737">
    <property type="term" value="C:cytoplasm"/>
    <property type="evidence" value="ECO:0007669"/>
    <property type="project" value="UniProtKB-SubCell"/>
</dbReference>
<dbReference type="InterPro" id="IPR016152">
    <property type="entry name" value="PTrfase/Anion_transptr"/>
</dbReference>
<dbReference type="Gene3D" id="3.40.930.10">
    <property type="entry name" value="Mannitol-specific EII, Chain A"/>
    <property type="match status" value="1"/>
</dbReference>
<evidence type="ECO:0000256" key="4">
    <source>
        <dbReference type="ARBA" id="ARBA00022553"/>
    </source>
</evidence>
<protein>
    <recommendedName>
        <fullName evidence="9">Ascorbate-specific PTS system EIIA component</fullName>
    </recommendedName>
    <alternativeName>
        <fullName evidence="10">Ascorbate-specific phosphotransferase enzyme IIA component</fullName>
    </alternativeName>
</protein>
<comment type="function">
    <text evidence="8">The phosphoenolpyruvate-dependent sugar phosphotransferase system (sugar PTS), a major carbohydrate active transport system, catalyzes the phosphorylation of incoming sugar substrates concomitantly with their translocation across the cell membrane. The enzyme II UlaABC PTS system is involved in ascorbate transport.</text>
</comment>
<evidence type="ECO:0000256" key="1">
    <source>
        <dbReference type="ARBA" id="ARBA00004496"/>
    </source>
</evidence>
<evidence type="ECO:0000256" key="7">
    <source>
        <dbReference type="ARBA" id="ARBA00022777"/>
    </source>
</evidence>
<dbReference type="Proteomes" id="UP000190285">
    <property type="component" value="Unassembled WGS sequence"/>
</dbReference>
<evidence type="ECO:0000256" key="9">
    <source>
        <dbReference type="ARBA" id="ARBA00041175"/>
    </source>
</evidence>
<feature type="domain" description="PTS EIIA type-2" evidence="11">
    <location>
        <begin position="4"/>
        <end position="146"/>
    </location>
</feature>
<dbReference type="CDD" id="cd00211">
    <property type="entry name" value="PTS_IIA_fru"/>
    <property type="match status" value="1"/>
</dbReference>
<dbReference type="EMBL" id="FUZT01000012">
    <property type="protein sequence ID" value="SKC84859.1"/>
    <property type="molecule type" value="Genomic_DNA"/>
</dbReference>
<dbReference type="PANTHER" id="PTHR36203:SF1">
    <property type="entry name" value="ASCORBATE-SPECIFIC PTS SYSTEM EIIA COMPONENT"/>
    <property type="match status" value="1"/>
</dbReference>
<organism evidence="12 13">
    <name type="scientific">Maledivibacter halophilus</name>
    <dbReference type="NCBI Taxonomy" id="36842"/>
    <lineage>
        <taxon>Bacteria</taxon>
        <taxon>Bacillati</taxon>
        <taxon>Bacillota</taxon>
        <taxon>Clostridia</taxon>
        <taxon>Peptostreptococcales</taxon>
        <taxon>Caminicellaceae</taxon>
        <taxon>Maledivibacter</taxon>
    </lineage>
</organism>
<accession>A0A1T5MAG9</accession>
<keyword evidence="13" id="KW-1185">Reference proteome</keyword>
<evidence type="ECO:0000256" key="6">
    <source>
        <dbReference type="ARBA" id="ARBA00022683"/>
    </source>
</evidence>
<evidence type="ECO:0000256" key="8">
    <source>
        <dbReference type="ARBA" id="ARBA00037387"/>
    </source>
</evidence>
<keyword evidence="7" id="KW-0418">Kinase</keyword>
<dbReference type="RefSeq" id="WP_079494448.1">
    <property type="nucleotide sequence ID" value="NZ_FUZT01000012.1"/>
</dbReference>
<reference evidence="13" key="1">
    <citation type="submission" date="2017-02" db="EMBL/GenBank/DDBJ databases">
        <authorList>
            <person name="Varghese N."/>
            <person name="Submissions S."/>
        </authorList>
    </citation>
    <scope>NUCLEOTIDE SEQUENCE [LARGE SCALE GENOMIC DNA]</scope>
    <source>
        <strain evidence="13">M1</strain>
    </source>
</reference>
<keyword evidence="5" id="KW-0808">Transferase</keyword>
<gene>
    <name evidence="12" type="ORF">SAMN02194393_04260</name>
</gene>
<dbReference type="OrthoDB" id="369398at2"/>
<sequence length="146" mass="16031">MIDEFVTPDTIAVNVKVDTWQEAVHYAGSLLLKSNAIEERYINAMVNKVKELGPYIVIAPQIAMPHARPEDGTKKSAISIITLDKGINFGHEKNDPVKLVIALAAVDNEAHIEALAKLMEVLGDSDTLDNIFSSKSPQEVYKCISQ</sequence>
<dbReference type="STRING" id="36842.SAMN02194393_04260"/>
<comment type="subcellular location">
    <subcellularLocation>
        <location evidence="1">Cytoplasm</location>
    </subcellularLocation>
</comment>
<keyword evidence="2" id="KW-0813">Transport</keyword>
<evidence type="ECO:0000256" key="3">
    <source>
        <dbReference type="ARBA" id="ARBA00022490"/>
    </source>
</evidence>
<keyword evidence="3" id="KW-0963">Cytoplasm</keyword>
<keyword evidence="4" id="KW-0597">Phosphoprotein</keyword>
<dbReference type="PROSITE" id="PS00372">
    <property type="entry name" value="PTS_EIIA_TYPE_2_HIS"/>
    <property type="match status" value="1"/>
</dbReference>
<dbReference type="GO" id="GO:0016301">
    <property type="term" value="F:kinase activity"/>
    <property type="evidence" value="ECO:0007669"/>
    <property type="project" value="UniProtKB-KW"/>
</dbReference>
<evidence type="ECO:0000256" key="10">
    <source>
        <dbReference type="ARBA" id="ARBA00042072"/>
    </source>
</evidence>
<evidence type="ECO:0000256" key="5">
    <source>
        <dbReference type="ARBA" id="ARBA00022679"/>
    </source>
</evidence>
<proteinExistence type="predicted"/>
<dbReference type="InterPro" id="IPR002178">
    <property type="entry name" value="PTS_EIIA_type-2_dom"/>
</dbReference>
<dbReference type="SUPFAM" id="SSF55804">
    <property type="entry name" value="Phoshotransferase/anion transport protein"/>
    <property type="match status" value="1"/>
</dbReference>
<dbReference type="PROSITE" id="PS51094">
    <property type="entry name" value="PTS_EIIA_TYPE_2"/>
    <property type="match status" value="1"/>
</dbReference>
<evidence type="ECO:0000313" key="13">
    <source>
        <dbReference type="Proteomes" id="UP000190285"/>
    </source>
</evidence>
<evidence type="ECO:0000256" key="2">
    <source>
        <dbReference type="ARBA" id="ARBA00022448"/>
    </source>
</evidence>
<keyword evidence="6" id="KW-0598">Phosphotransferase system</keyword>
<dbReference type="GO" id="GO:0009401">
    <property type="term" value="P:phosphoenolpyruvate-dependent sugar phosphotransferase system"/>
    <property type="evidence" value="ECO:0007669"/>
    <property type="project" value="UniProtKB-KW"/>
</dbReference>
<dbReference type="Pfam" id="PF00359">
    <property type="entry name" value="PTS_EIIA_2"/>
    <property type="match status" value="1"/>
</dbReference>
<evidence type="ECO:0000259" key="11">
    <source>
        <dbReference type="PROSITE" id="PS51094"/>
    </source>
</evidence>